<organism evidence="1">
    <name type="scientific">uncultured Caudovirales phage</name>
    <dbReference type="NCBI Taxonomy" id="2100421"/>
    <lineage>
        <taxon>Viruses</taxon>
        <taxon>Duplodnaviria</taxon>
        <taxon>Heunggongvirae</taxon>
        <taxon>Uroviricota</taxon>
        <taxon>Caudoviricetes</taxon>
        <taxon>Peduoviridae</taxon>
        <taxon>Maltschvirus</taxon>
        <taxon>Maltschvirus maltsch</taxon>
    </lineage>
</organism>
<proteinExistence type="predicted"/>
<sequence length="121" mass="14090">MTTGNFYKNPSTKDCWVYCSSCSRCQDKGRYTKCGKCSGRYDPNGCIDVDPDDFCDCKNGVLRWKTKNGKILMTRFKANPFKGQVKYQKKSEDERDWDSYVADMRNKMGDPDWNPISIYED</sequence>
<evidence type="ECO:0000313" key="1">
    <source>
        <dbReference type="EMBL" id="CAB4143515.1"/>
    </source>
</evidence>
<name>A0A6J5M912_9CAUD</name>
<accession>A0A6J5M912</accession>
<dbReference type="EMBL" id="LR796737">
    <property type="protein sequence ID" value="CAB4162883.1"/>
    <property type="molecule type" value="Genomic_DNA"/>
</dbReference>
<evidence type="ECO:0000313" key="2">
    <source>
        <dbReference type="EMBL" id="CAB4162883.1"/>
    </source>
</evidence>
<dbReference type="EMBL" id="LR796418">
    <property type="protein sequence ID" value="CAB4143515.1"/>
    <property type="molecule type" value="Genomic_DNA"/>
</dbReference>
<reference evidence="1" key="1">
    <citation type="submission" date="2020-04" db="EMBL/GenBank/DDBJ databases">
        <authorList>
            <person name="Chiriac C."/>
            <person name="Salcher M."/>
            <person name="Ghai R."/>
            <person name="Kavagutti S V."/>
        </authorList>
    </citation>
    <scope>NUCLEOTIDE SEQUENCE</scope>
</reference>
<protein>
    <submittedName>
        <fullName evidence="1">Uncharacterized protein</fullName>
    </submittedName>
</protein>
<gene>
    <name evidence="1" type="ORF">UFOVP436_164</name>
    <name evidence="2" type="ORF">UFOVP784_164</name>
</gene>